<dbReference type="Proteomes" id="UP000825729">
    <property type="component" value="Unassembled WGS sequence"/>
</dbReference>
<reference evidence="1 2" key="1">
    <citation type="submission" date="2021-07" db="EMBL/GenBank/DDBJ databases">
        <title>The Aristolochia fimbriata genome: insights into angiosperm evolution, floral development and chemical biosynthesis.</title>
        <authorList>
            <person name="Jiao Y."/>
        </authorList>
    </citation>
    <scope>NUCLEOTIDE SEQUENCE [LARGE SCALE GENOMIC DNA]</scope>
    <source>
        <strain evidence="1">IBCAS-2021</strain>
        <tissue evidence="1">Leaf</tissue>
    </source>
</reference>
<comment type="caution">
    <text evidence="1">The sequence shown here is derived from an EMBL/GenBank/DDBJ whole genome shotgun (WGS) entry which is preliminary data.</text>
</comment>
<evidence type="ECO:0000313" key="1">
    <source>
        <dbReference type="EMBL" id="KAG9444689.1"/>
    </source>
</evidence>
<proteinExistence type="predicted"/>
<accession>A0AAV7E7U1</accession>
<evidence type="ECO:0000313" key="2">
    <source>
        <dbReference type="Proteomes" id="UP000825729"/>
    </source>
</evidence>
<dbReference type="EMBL" id="JAINDJ010000006">
    <property type="protein sequence ID" value="KAG9444689.1"/>
    <property type="molecule type" value="Genomic_DNA"/>
</dbReference>
<gene>
    <name evidence="1" type="ORF">H6P81_016029</name>
</gene>
<keyword evidence="2" id="KW-1185">Reference proteome</keyword>
<protein>
    <submittedName>
        <fullName evidence="1">Uncharacterized protein</fullName>
    </submittedName>
</protein>
<organism evidence="1 2">
    <name type="scientific">Aristolochia fimbriata</name>
    <name type="common">White veined hardy Dutchman's pipe vine</name>
    <dbReference type="NCBI Taxonomy" id="158543"/>
    <lineage>
        <taxon>Eukaryota</taxon>
        <taxon>Viridiplantae</taxon>
        <taxon>Streptophyta</taxon>
        <taxon>Embryophyta</taxon>
        <taxon>Tracheophyta</taxon>
        <taxon>Spermatophyta</taxon>
        <taxon>Magnoliopsida</taxon>
        <taxon>Magnoliidae</taxon>
        <taxon>Piperales</taxon>
        <taxon>Aristolochiaceae</taxon>
        <taxon>Aristolochia</taxon>
    </lineage>
</organism>
<dbReference type="AlphaFoldDB" id="A0AAV7E7U1"/>
<sequence>MGVEGPGGFRDMNGSRRDYLVRQAFLRSYKFTVEESFGEKVKRSFVELNEKAKRVFQELRSEMNAHRPGLRRALRFQWSKPYLVPAQCFTLGHKKNDGFM</sequence>
<name>A0AAV7E7U1_ARIFI</name>